<keyword evidence="3" id="KW-1185">Reference proteome</keyword>
<evidence type="ECO:0000313" key="2">
    <source>
        <dbReference type="EMBL" id="KAJ4950091.1"/>
    </source>
</evidence>
<dbReference type="EMBL" id="JAMYWD010000012">
    <property type="protein sequence ID" value="KAJ4950091.1"/>
    <property type="molecule type" value="Genomic_DNA"/>
</dbReference>
<comment type="caution">
    <text evidence="2">The sequence shown here is derived from an EMBL/GenBank/DDBJ whole genome shotgun (WGS) entry which is preliminary data.</text>
</comment>
<sequence>MVTFFLKISELVGSTVLVRRIFDAVEPNAGDSVVLFSPTGSSNLLGIDLDGEISPTIGDLKDLLSVYHSVSLITSWRVQKTFANRNKSGGGSIATKKDVRGKRPVSRGRREVYNLSSSSETESLDNDDEEWEQHGGGGDKQNDNDTEGSESDGEKDRSI</sequence>
<dbReference type="AlphaFoldDB" id="A0A9Q0GLL5"/>
<feature type="compositionally biased region" description="Acidic residues" evidence="1">
    <location>
        <begin position="122"/>
        <end position="131"/>
    </location>
</feature>
<gene>
    <name evidence="2" type="ORF">NE237_026923</name>
</gene>
<organism evidence="2 3">
    <name type="scientific">Protea cynaroides</name>
    <dbReference type="NCBI Taxonomy" id="273540"/>
    <lineage>
        <taxon>Eukaryota</taxon>
        <taxon>Viridiplantae</taxon>
        <taxon>Streptophyta</taxon>
        <taxon>Embryophyta</taxon>
        <taxon>Tracheophyta</taxon>
        <taxon>Spermatophyta</taxon>
        <taxon>Magnoliopsida</taxon>
        <taxon>Proteales</taxon>
        <taxon>Proteaceae</taxon>
        <taxon>Protea</taxon>
    </lineage>
</organism>
<evidence type="ECO:0000313" key="3">
    <source>
        <dbReference type="Proteomes" id="UP001141806"/>
    </source>
</evidence>
<reference evidence="2" key="1">
    <citation type="journal article" date="2023" name="Plant J.">
        <title>The genome of the king protea, Protea cynaroides.</title>
        <authorList>
            <person name="Chang J."/>
            <person name="Duong T.A."/>
            <person name="Schoeman C."/>
            <person name="Ma X."/>
            <person name="Roodt D."/>
            <person name="Barker N."/>
            <person name="Li Z."/>
            <person name="Van de Peer Y."/>
            <person name="Mizrachi E."/>
        </authorList>
    </citation>
    <scope>NUCLEOTIDE SEQUENCE</scope>
    <source>
        <tissue evidence="2">Young leaves</tissue>
    </source>
</reference>
<dbReference type="Proteomes" id="UP001141806">
    <property type="component" value="Unassembled WGS sequence"/>
</dbReference>
<accession>A0A9Q0GLL5</accession>
<proteinExistence type="predicted"/>
<evidence type="ECO:0000256" key="1">
    <source>
        <dbReference type="SAM" id="MobiDB-lite"/>
    </source>
</evidence>
<protein>
    <submittedName>
        <fullName evidence="2">Uncharacterized protein</fullName>
    </submittedName>
</protein>
<name>A0A9Q0GLL5_9MAGN</name>
<feature type="region of interest" description="Disordered" evidence="1">
    <location>
        <begin position="84"/>
        <end position="159"/>
    </location>
</feature>